<evidence type="ECO:0000256" key="1">
    <source>
        <dbReference type="ARBA" id="ARBA00023125"/>
    </source>
</evidence>
<feature type="domain" description="HTH tetR-type" evidence="3">
    <location>
        <begin position="17"/>
        <end position="77"/>
    </location>
</feature>
<accession>A0A7X6M8F4</accession>
<dbReference type="InterPro" id="IPR001647">
    <property type="entry name" value="HTH_TetR"/>
</dbReference>
<evidence type="ECO:0000313" key="4">
    <source>
        <dbReference type="EMBL" id="NKY96344.1"/>
    </source>
</evidence>
<dbReference type="EMBL" id="JAAXPG010000001">
    <property type="protein sequence ID" value="NKY96344.1"/>
    <property type="molecule type" value="Genomic_DNA"/>
</dbReference>
<dbReference type="GO" id="GO:0000976">
    <property type="term" value="F:transcription cis-regulatory region binding"/>
    <property type="evidence" value="ECO:0007669"/>
    <property type="project" value="TreeGrafter"/>
</dbReference>
<keyword evidence="5" id="KW-1185">Reference proteome</keyword>
<dbReference type="InterPro" id="IPR041583">
    <property type="entry name" value="TetR_C_31"/>
</dbReference>
<organism evidence="4 5">
    <name type="scientific">Nocardiopsis alborubida</name>
    <dbReference type="NCBI Taxonomy" id="146802"/>
    <lineage>
        <taxon>Bacteria</taxon>
        <taxon>Bacillati</taxon>
        <taxon>Actinomycetota</taxon>
        <taxon>Actinomycetes</taxon>
        <taxon>Streptosporangiales</taxon>
        <taxon>Nocardiopsidaceae</taxon>
        <taxon>Nocardiopsis</taxon>
    </lineage>
</organism>
<dbReference type="Pfam" id="PF17940">
    <property type="entry name" value="TetR_C_31"/>
    <property type="match status" value="1"/>
</dbReference>
<dbReference type="AlphaFoldDB" id="A0A7X6M8F4"/>
<dbReference type="SUPFAM" id="SSF46689">
    <property type="entry name" value="Homeodomain-like"/>
    <property type="match status" value="1"/>
</dbReference>
<evidence type="ECO:0000256" key="2">
    <source>
        <dbReference type="PROSITE-ProRule" id="PRU00335"/>
    </source>
</evidence>
<dbReference type="PANTHER" id="PTHR30055:SF231">
    <property type="entry name" value="TRANSCRIPTIONAL REGULATORY PROTEIN (PROBABLY DEOR-FAMILY)-RELATED"/>
    <property type="match status" value="1"/>
</dbReference>
<dbReference type="PROSITE" id="PS50977">
    <property type="entry name" value="HTH_TETR_2"/>
    <property type="match status" value="1"/>
</dbReference>
<protein>
    <submittedName>
        <fullName evidence="4">TetR family transcriptional regulator</fullName>
    </submittedName>
</protein>
<evidence type="ECO:0000259" key="3">
    <source>
        <dbReference type="PROSITE" id="PS50977"/>
    </source>
</evidence>
<dbReference type="Proteomes" id="UP000553209">
    <property type="component" value="Unassembled WGS sequence"/>
</dbReference>
<dbReference type="Pfam" id="PF00440">
    <property type="entry name" value="TetR_N"/>
    <property type="match status" value="1"/>
</dbReference>
<name>A0A7X6M8F4_9ACTN</name>
<feature type="DNA-binding region" description="H-T-H motif" evidence="2">
    <location>
        <begin position="40"/>
        <end position="59"/>
    </location>
</feature>
<reference evidence="4 5" key="1">
    <citation type="submission" date="2020-04" db="EMBL/GenBank/DDBJ databases">
        <title>MicrobeNet Type strains.</title>
        <authorList>
            <person name="Nicholson A.C."/>
        </authorList>
    </citation>
    <scope>NUCLEOTIDE SEQUENCE [LARGE SCALE GENOMIC DNA]</scope>
    <source>
        <strain evidence="4 5">ATCC 23612</strain>
    </source>
</reference>
<gene>
    <name evidence="4" type="ORF">HGB44_01450</name>
</gene>
<comment type="caution">
    <text evidence="4">The sequence shown here is derived from an EMBL/GenBank/DDBJ whole genome shotgun (WGS) entry which is preliminary data.</text>
</comment>
<proteinExistence type="predicted"/>
<sequence>MTRTTGARVDGRRARGERKREAIIAAALRVIERDGVSGATHRTVAGEAGVPASSVAYYFATLDDLLVAALTVASDSYIAQMRRVMDADGDDLATLAQLIAEAAGPDRRRALAERELTLLAARRPALRPMALRWRETLTEIARRHTDDPVAVEAFPSVSDGLCARVLLGGDTPTVGEIEAVLRHTLRARS</sequence>
<dbReference type="Gene3D" id="1.10.357.10">
    <property type="entry name" value="Tetracycline Repressor, domain 2"/>
    <property type="match status" value="1"/>
</dbReference>
<dbReference type="RefSeq" id="WP_061080676.1">
    <property type="nucleotide sequence ID" value="NZ_JAAXPG010000001.1"/>
</dbReference>
<dbReference type="InterPro" id="IPR050109">
    <property type="entry name" value="HTH-type_TetR-like_transc_reg"/>
</dbReference>
<dbReference type="GO" id="GO:0003700">
    <property type="term" value="F:DNA-binding transcription factor activity"/>
    <property type="evidence" value="ECO:0007669"/>
    <property type="project" value="TreeGrafter"/>
</dbReference>
<dbReference type="InterPro" id="IPR009057">
    <property type="entry name" value="Homeodomain-like_sf"/>
</dbReference>
<keyword evidence="1 2" id="KW-0238">DNA-binding</keyword>
<evidence type="ECO:0000313" key="5">
    <source>
        <dbReference type="Proteomes" id="UP000553209"/>
    </source>
</evidence>
<dbReference type="PANTHER" id="PTHR30055">
    <property type="entry name" value="HTH-TYPE TRANSCRIPTIONAL REGULATOR RUTR"/>
    <property type="match status" value="1"/>
</dbReference>